<evidence type="ECO:0000256" key="1">
    <source>
        <dbReference type="SAM" id="MobiDB-lite"/>
    </source>
</evidence>
<accession>A0ABQ9HU54</accession>
<keyword evidence="3" id="KW-1185">Reference proteome</keyword>
<sequence length="579" mass="64210">MYCRYPCKVDTLSRHLSVRQRNCLHLHATANQRLGTNILNAARTDMVCSGEFIRHTMDDSAPIADLHDNKHRDTCCLVEDITGYSLGHWARSANKALQQLFTLHVIQLQLRNVNQLQLSDRVTIADGKTRPLEGAGYGGEYRFSALLAAGSPTTRQVIVSAHGDSRSMPWGQGECHLPPIWLLQWLAAPRLLTGYGRGQKPYQRLHYTTPFKHIPSPAASSQDRPERVVATSRTTETIIDETVGRPRSQNRNMVTEVLLKLECARMSRVFSAGLIRHCSLGLPTIQLISGVCFKCRLLTAATNVEVVCTHGESTSAVPHCHLRNGRILRVAMHKMAGVSLMVLNAARILASSSSLVFTGVPYTKLLGNKGAMVAERLACSPPTKAIRIQSPAGSLWIFACGNRARRCRWLAGFLGVSPVFPALVFQRCSILTSITLIGSEDLDVKSRQISSLHSGKPVSMEQCRNARAMETGDPRENPPTSGIARYNPHVRKSGRDPAANRTRFAFKQPSVPNLRRKQPSVPNLRRKQPKLRECSRGADKARRVRVGSHPPPPRAQLHIRPYRSRASLGTERRVCWGTV</sequence>
<protein>
    <submittedName>
        <fullName evidence="2">Uncharacterized protein</fullName>
    </submittedName>
</protein>
<evidence type="ECO:0000313" key="2">
    <source>
        <dbReference type="EMBL" id="KAJ8887876.1"/>
    </source>
</evidence>
<feature type="region of interest" description="Disordered" evidence="1">
    <location>
        <begin position="469"/>
        <end position="554"/>
    </location>
</feature>
<feature type="compositionally biased region" description="Basic residues" evidence="1">
    <location>
        <begin position="514"/>
        <end position="529"/>
    </location>
</feature>
<feature type="compositionally biased region" description="Basic and acidic residues" evidence="1">
    <location>
        <begin position="530"/>
        <end position="541"/>
    </location>
</feature>
<organism evidence="2 3">
    <name type="scientific">Dryococelus australis</name>
    <dbReference type="NCBI Taxonomy" id="614101"/>
    <lineage>
        <taxon>Eukaryota</taxon>
        <taxon>Metazoa</taxon>
        <taxon>Ecdysozoa</taxon>
        <taxon>Arthropoda</taxon>
        <taxon>Hexapoda</taxon>
        <taxon>Insecta</taxon>
        <taxon>Pterygota</taxon>
        <taxon>Neoptera</taxon>
        <taxon>Polyneoptera</taxon>
        <taxon>Phasmatodea</taxon>
        <taxon>Verophasmatodea</taxon>
        <taxon>Anareolatae</taxon>
        <taxon>Phasmatidae</taxon>
        <taxon>Eurycanthinae</taxon>
        <taxon>Dryococelus</taxon>
    </lineage>
</organism>
<comment type="caution">
    <text evidence="2">The sequence shown here is derived from an EMBL/GenBank/DDBJ whole genome shotgun (WGS) entry which is preliminary data.</text>
</comment>
<gene>
    <name evidence="2" type="ORF">PR048_007359</name>
</gene>
<reference evidence="2 3" key="1">
    <citation type="submission" date="2023-02" db="EMBL/GenBank/DDBJ databases">
        <title>LHISI_Scaffold_Assembly.</title>
        <authorList>
            <person name="Stuart O.P."/>
            <person name="Cleave R."/>
            <person name="Magrath M.J.L."/>
            <person name="Mikheyev A.S."/>
        </authorList>
    </citation>
    <scope>NUCLEOTIDE SEQUENCE [LARGE SCALE GENOMIC DNA]</scope>
    <source>
        <strain evidence="2">Daus_M_001</strain>
        <tissue evidence="2">Leg muscle</tissue>
    </source>
</reference>
<dbReference type="Proteomes" id="UP001159363">
    <property type="component" value="Chromosome 3"/>
</dbReference>
<name>A0ABQ9HU54_9NEOP</name>
<evidence type="ECO:0000313" key="3">
    <source>
        <dbReference type="Proteomes" id="UP001159363"/>
    </source>
</evidence>
<dbReference type="EMBL" id="JARBHB010000003">
    <property type="protein sequence ID" value="KAJ8887876.1"/>
    <property type="molecule type" value="Genomic_DNA"/>
</dbReference>
<proteinExistence type="predicted"/>